<dbReference type="GO" id="GO:0005730">
    <property type="term" value="C:nucleolus"/>
    <property type="evidence" value="ECO:0007669"/>
    <property type="project" value="EnsemblFungi"/>
</dbReference>
<keyword evidence="4" id="KW-1185">Reference proteome</keyword>
<dbReference type="Pfam" id="PF05327">
    <property type="entry name" value="RRN3"/>
    <property type="match status" value="1"/>
</dbReference>
<feature type="region of interest" description="Disordered" evidence="2">
    <location>
        <begin position="269"/>
        <end position="320"/>
    </location>
</feature>
<dbReference type="OrthoDB" id="26970at2759"/>
<protein>
    <recommendedName>
        <fullName evidence="5">RNA polymerase I-specific transcription initiation factor RRN3</fullName>
    </recommendedName>
</protein>
<dbReference type="GO" id="GO:0000182">
    <property type="term" value="F:rDNA binding"/>
    <property type="evidence" value="ECO:0007669"/>
    <property type="project" value="EnsemblFungi"/>
</dbReference>
<dbReference type="KEGG" id="kaf:KAFR_0D03030"/>
<reference evidence="3 4" key="1">
    <citation type="journal article" date="2011" name="Proc. Natl. Acad. Sci. U.S.A.">
        <title>Evolutionary erosion of yeast sex chromosomes by mating-type switching accidents.</title>
        <authorList>
            <person name="Gordon J.L."/>
            <person name="Armisen D."/>
            <person name="Proux-Wera E."/>
            <person name="Oheigeartaigh S.S."/>
            <person name="Byrne K.P."/>
            <person name="Wolfe K.H."/>
        </authorList>
    </citation>
    <scope>NUCLEOTIDE SEQUENCE [LARGE SCALE GENOMIC DNA]</scope>
    <source>
        <strain evidence="4">ATCC 22294 / BCRC 22015 / CBS 2517 / CECT 1963 / NBRC 1671 / NRRL Y-8276</strain>
    </source>
</reference>
<dbReference type="PANTHER" id="PTHR12790">
    <property type="entry name" value="TRANSCRIPTION INITIATION FACTOR IA RRN3"/>
    <property type="match status" value="1"/>
</dbReference>
<dbReference type="RefSeq" id="XP_003957086.1">
    <property type="nucleotide sequence ID" value="XM_003957037.1"/>
</dbReference>
<proteinExistence type="inferred from homology"/>
<evidence type="ECO:0000313" key="4">
    <source>
        <dbReference type="Proteomes" id="UP000005220"/>
    </source>
</evidence>
<gene>
    <name evidence="3" type="primary">KAFR0D03030</name>
    <name evidence="3" type="ORF">KAFR_0D03030</name>
</gene>
<dbReference type="InParanoid" id="H2AUA1"/>
<evidence type="ECO:0008006" key="5">
    <source>
        <dbReference type="Google" id="ProtNLM"/>
    </source>
</evidence>
<name>H2AUA1_KAZAF</name>
<dbReference type="GO" id="GO:0001181">
    <property type="term" value="F:RNA polymerase I general transcription initiation factor activity"/>
    <property type="evidence" value="ECO:0007669"/>
    <property type="project" value="EnsemblFungi"/>
</dbReference>
<dbReference type="GO" id="GO:0001042">
    <property type="term" value="F:RNA polymerase I core binding"/>
    <property type="evidence" value="ECO:0007669"/>
    <property type="project" value="EnsemblFungi"/>
</dbReference>
<accession>H2AUA1</accession>
<organism evidence="3 4">
    <name type="scientific">Kazachstania africana (strain ATCC 22294 / BCRC 22015 / CBS 2517 / CECT 1963 / NBRC 1671 / NRRL Y-8276)</name>
    <name type="common">Yeast</name>
    <name type="synonym">Kluyveromyces africanus</name>
    <dbReference type="NCBI Taxonomy" id="1071382"/>
    <lineage>
        <taxon>Eukaryota</taxon>
        <taxon>Fungi</taxon>
        <taxon>Dikarya</taxon>
        <taxon>Ascomycota</taxon>
        <taxon>Saccharomycotina</taxon>
        <taxon>Saccharomycetes</taxon>
        <taxon>Saccharomycetales</taxon>
        <taxon>Saccharomycetaceae</taxon>
        <taxon>Kazachstania</taxon>
    </lineage>
</organism>
<dbReference type="PANTHER" id="PTHR12790:SF0">
    <property type="entry name" value="RNA POLYMERASE I-SPECIFIC TRANSCRIPTION INITIATION FACTOR RRN3-RELATED"/>
    <property type="match status" value="1"/>
</dbReference>
<dbReference type="FunCoup" id="H2AUA1">
    <property type="interactions" value="713"/>
</dbReference>
<evidence type="ECO:0000313" key="3">
    <source>
        <dbReference type="EMBL" id="CCF57951.1"/>
    </source>
</evidence>
<dbReference type="GO" id="GO:0006361">
    <property type="term" value="P:transcription initiation at RNA polymerase I promoter"/>
    <property type="evidence" value="ECO:0007669"/>
    <property type="project" value="EnsemblFungi"/>
</dbReference>
<comment type="similarity">
    <text evidence="1">Belongs to the RRN3 family.</text>
</comment>
<dbReference type="AlphaFoldDB" id="H2AUA1"/>
<dbReference type="eggNOG" id="KOG2434">
    <property type="taxonomic scope" value="Eukaryota"/>
</dbReference>
<sequence>MIAITNSNKHPAQDNISSTTSKRRKVEFSNEVTFHAMLNNEKNDDVTGVTNINDEGFSSAMYKRFVKAALDDLDKKDTTQLNMIANQLSFPVKSPERINPENLNVLLDILSSNINKIDSTRGNNLIQSIINFEKWWELPSPSLNKYMFFIRILCSSIPKWWQDVSLNLISNMTLPLSKTESHHEILSYFLKMIPSSINFIDSYLVKFFPNKNDTKKKIVNYVSNMLKLISYCKELRFQIWSLIIERVISIDVELQNELDEMDDDIEDNFEESEDEDDEDDENDDDEDDELLNDVGGVESDDESKLDEEDDEMEGDEEYNVEATQGIKELSLKLDSIMMIVSDCIGKELTPESLESGEGIGIFNTLITLFKTHILPTYYTRSIQYIMFHISQQQPELMDSFLVTLIDTSFSTNETSEKKIKSLQYLGSYIARAKRLSRQQIVFVASYITSWLNRYVIEREEEVDQPGGMERFKHFYAAFQALCYIFCFRHNFFKDQDGNWEIELDKFFQRMIISKFNPLKYCNENVMLMFAKITQKEDIAYCFSIIEKNNNERLRGIMGKADNPGSDSKKQLASASTWSLATRQQFIDLQSYFPFDPLFLKNYKRMMKDYYIEWSEASSDYESDESDE</sequence>
<feature type="compositionally biased region" description="Acidic residues" evidence="2">
    <location>
        <begin position="269"/>
        <end position="291"/>
    </location>
</feature>
<evidence type="ECO:0000256" key="1">
    <source>
        <dbReference type="ARBA" id="ARBA00010098"/>
    </source>
</evidence>
<dbReference type="GO" id="GO:0001179">
    <property type="term" value="F:RNA polymerase I general transcription initiation factor binding"/>
    <property type="evidence" value="ECO:0007669"/>
    <property type="project" value="EnsemblFungi"/>
</dbReference>
<dbReference type="InterPro" id="IPR007991">
    <property type="entry name" value="RNA_pol_I_trans_ini_fac_RRN3"/>
</dbReference>
<feature type="compositionally biased region" description="Acidic residues" evidence="2">
    <location>
        <begin position="298"/>
        <end position="319"/>
    </location>
</feature>
<dbReference type="Proteomes" id="UP000005220">
    <property type="component" value="Chromosome 4"/>
</dbReference>
<dbReference type="EMBL" id="HE650824">
    <property type="protein sequence ID" value="CCF57951.1"/>
    <property type="molecule type" value="Genomic_DNA"/>
</dbReference>
<dbReference type="STRING" id="1071382.H2AUA1"/>
<feature type="compositionally biased region" description="Polar residues" evidence="2">
    <location>
        <begin position="1"/>
        <end position="20"/>
    </location>
</feature>
<feature type="region of interest" description="Disordered" evidence="2">
    <location>
        <begin position="1"/>
        <end position="24"/>
    </location>
</feature>
<dbReference type="HOGENOM" id="CLU_010579_2_0_1"/>
<evidence type="ECO:0000256" key="2">
    <source>
        <dbReference type="SAM" id="MobiDB-lite"/>
    </source>
</evidence>
<dbReference type="GeneID" id="13885909"/>